<dbReference type="AlphaFoldDB" id="A0A9K3HAM9"/>
<evidence type="ECO:0000313" key="1">
    <source>
        <dbReference type="EMBL" id="KAF5772108.1"/>
    </source>
</evidence>
<gene>
    <name evidence="1" type="ORF">HanXRQr2_Chr13g0572861</name>
</gene>
<proteinExistence type="predicted"/>
<keyword evidence="2" id="KW-1185">Reference proteome</keyword>
<comment type="caution">
    <text evidence="1">The sequence shown here is derived from an EMBL/GenBank/DDBJ whole genome shotgun (WGS) entry which is preliminary data.</text>
</comment>
<name>A0A9K3HAM9_HELAN</name>
<organism evidence="1 2">
    <name type="scientific">Helianthus annuus</name>
    <name type="common">Common sunflower</name>
    <dbReference type="NCBI Taxonomy" id="4232"/>
    <lineage>
        <taxon>Eukaryota</taxon>
        <taxon>Viridiplantae</taxon>
        <taxon>Streptophyta</taxon>
        <taxon>Embryophyta</taxon>
        <taxon>Tracheophyta</taxon>
        <taxon>Spermatophyta</taxon>
        <taxon>Magnoliopsida</taxon>
        <taxon>eudicotyledons</taxon>
        <taxon>Gunneridae</taxon>
        <taxon>Pentapetalae</taxon>
        <taxon>asterids</taxon>
        <taxon>campanulids</taxon>
        <taxon>Asterales</taxon>
        <taxon>Asteraceae</taxon>
        <taxon>Asteroideae</taxon>
        <taxon>Heliantheae alliance</taxon>
        <taxon>Heliantheae</taxon>
        <taxon>Helianthus</taxon>
    </lineage>
</organism>
<dbReference type="Proteomes" id="UP000215914">
    <property type="component" value="Unassembled WGS sequence"/>
</dbReference>
<reference evidence="1" key="1">
    <citation type="journal article" date="2017" name="Nature">
        <title>The sunflower genome provides insights into oil metabolism, flowering and Asterid evolution.</title>
        <authorList>
            <person name="Badouin H."/>
            <person name="Gouzy J."/>
            <person name="Grassa C.J."/>
            <person name="Murat F."/>
            <person name="Staton S.E."/>
            <person name="Cottret L."/>
            <person name="Lelandais-Briere C."/>
            <person name="Owens G.L."/>
            <person name="Carrere S."/>
            <person name="Mayjonade B."/>
            <person name="Legrand L."/>
            <person name="Gill N."/>
            <person name="Kane N.C."/>
            <person name="Bowers J.E."/>
            <person name="Hubner S."/>
            <person name="Bellec A."/>
            <person name="Berard A."/>
            <person name="Berges H."/>
            <person name="Blanchet N."/>
            <person name="Boniface M.C."/>
            <person name="Brunel D."/>
            <person name="Catrice O."/>
            <person name="Chaidir N."/>
            <person name="Claudel C."/>
            <person name="Donnadieu C."/>
            <person name="Faraut T."/>
            <person name="Fievet G."/>
            <person name="Helmstetter N."/>
            <person name="King M."/>
            <person name="Knapp S.J."/>
            <person name="Lai Z."/>
            <person name="Le Paslier M.C."/>
            <person name="Lippi Y."/>
            <person name="Lorenzon L."/>
            <person name="Mandel J.R."/>
            <person name="Marage G."/>
            <person name="Marchand G."/>
            <person name="Marquand E."/>
            <person name="Bret-Mestries E."/>
            <person name="Morien E."/>
            <person name="Nambeesan S."/>
            <person name="Nguyen T."/>
            <person name="Pegot-Espagnet P."/>
            <person name="Pouilly N."/>
            <person name="Raftis F."/>
            <person name="Sallet E."/>
            <person name="Schiex T."/>
            <person name="Thomas J."/>
            <person name="Vandecasteele C."/>
            <person name="Vares D."/>
            <person name="Vear F."/>
            <person name="Vautrin S."/>
            <person name="Crespi M."/>
            <person name="Mangin B."/>
            <person name="Burke J.M."/>
            <person name="Salse J."/>
            <person name="Munos S."/>
            <person name="Vincourt P."/>
            <person name="Rieseberg L.H."/>
            <person name="Langlade N.B."/>
        </authorList>
    </citation>
    <scope>NUCLEOTIDE SEQUENCE</scope>
    <source>
        <tissue evidence="1">Leaves</tissue>
    </source>
</reference>
<dbReference type="PANTHER" id="PTHR38223:SF4">
    <property type="match status" value="1"/>
</dbReference>
<protein>
    <submittedName>
        <fullName evidence="1">Uncharacterized protein</fullName>
    </submittedName>
</protein>
<sequence length="70" mass="7944">MAGLQYNFFPTDFLYPQSTSISRDITLPQTIPLNTQKPDVLLEDLTMRKSSNTVTKQIKTLKLSAVNKQN</sequence>
<accession>A0A9K3HAM9</accession>
<dbReference type="Gramene" id="mRNA:HanXRQr2_Chr13g0572861">
    <property type="protein sequence ID" value="CDS:HanXRQr2_Chr13g0572861.1"/>
    <property type="gene ID" value="HanXRQr2_Chr13g0572861"/>
</dbReference>
<dbReference type="EMBL" id="MNCJ02000328">
    <property type="protein sequence ID" value="KAF5772108.1"/>
    <property type="molecule type" value="Genomic_DNA"/>
</dbReference>
<dbReference type="PANTHER" id="PTHR38223">
    <property type="match status" value="1"/>
</dbReference>
<reference evidence="1" key="2">
    <citation type="submission" date="2020-06" db="EMBL/GenBank/DDBJ databases">
        <title>Helianthus annuus Genome sequencing and assembly Release 2.</title>
        <authorList>
            <person name="Gouzy J."/>
            <person name="Langlade N."/>
            <person name="Munos S."/>
        </authorList>
    </citation>
    <scope>NUCLEOTIDE SEQUENCE</scope>
    <source>
        <tissue evidence="1">Leaves</tissue>
    </source>
</reference>
<evidence type="ECO:0000313" key="2">
    <source>
        <dbReference type="Proteomes" id="UP000215914"/>
    </source>
</evidence>